<sequence length="96" mass="11244">MSGLARFGLIALLCTALRFSLGEHTISFLWFFVLYFPFINWSVYWMMLAIRTGINRLARCEEVTVPKLRAFYTWYLNIPGACALAEVIYQGYLYNR</sequence>
<dbReference type="RefSeq" id="WP_231956139.1">
    <property type="nucleotide sequence ID" value="NZ_AP017312.1"/>
</dbReference>
<organism evidence="1 2">
    <name type="scientific">Aneurinibacillus soli</name>
    <dbReference type="NCBI Taxonomy" id="1500254"/>
    <lineage>
        <taxon>Bacteria</taxon>
        <taxon>Bacillati</taxon>
        <taxon>Bacillota</taxon>
        <taxon>Bacilli</taxon>
        <taxon>Bacillales</taxon>
        <taxon>Paenibacillaceae</taxon>
        <taxon>Aneurinibacillus group</taxon>
        <taxon>Aneurinibacillus</taxon>
    </lineage>
</organism>
<dbReference type="AlphaFoldDB" id="A0A0U5B7E1"/>
<dbReference type="EMBL" id="AP017312">
    <property type="protein sequence ID" value="BAU26685.1"/>
    <property type="molecule type" value="Genomic_DNA"/>
</dbReference>
<evidence type="ECO:0000313" key="1">
    <source>
        <dbReference type="EMBL" id="BAU26685.1"/>
    </source>
</evidence>
<dbReference type="KEGG" id="asoc:CB4_00828"/>
<proteinExistence type="predicted"/>
<accession>A0A0U5B7E1</accession>
<name>A0A0U5B7E1_9BACL</name>
<protein>
    <submittedName>
        <fullName evidence="1">Uncharacterized protein</fullName>
    </submittedName>
</protein>
<gene>
    <name evidence="1" type="ORF">CB4_00828</name>
</gene>
<reference evidence="1 2" key="1">
    <citation type="submission" date="2015-12" db="EMBL/GenBank/DDBJ databases">
        <title>Genome sequence of Aneurinibacillus soli.</title>
        <authorList>
            <person name="Lee J.S."/>
            <person name="Lee K.C."/>
            <person name="Kim K.K."/>
            <person name="Lee B.W."/>
        </authorList>
    </citation>
    <scope>NUCLEOTIDE SEQUENCE [LARGE SCALE GENOMIC DNA]</scope>
    <source>
        <strain evidence="1 2">CB4</strain>
    </source>
</reference>
<keyword evidence="2" id="KW-1185">Reference proteome</keyword>
<evidence type="ECO:0000313" key="2">
    <source>
        <dbReference type="Proteomes" id="UP000217696"/>
    </source>
</evidence>
<dbReference type="Proteomes" id="UP000217696">
    <property type="component" value="Chromosome"/>
</dbReference>